<feature type="region of interest" description="Disordered" evidence="12">
    <location>
        <begin position="428"/>
        <end position="515"/>
    </location>
</feature>
<dbReference type="GO" id="GO:0000981">
    <property type="term" value="F:DNA-binding transcription factor activity, RNA polymerase II-specific"/>
    <property type="evidence" value="ECO:0007669"/>
    <property type="project" value="TreeGrafter"/>
</dbReference>
<evidence type="ECO:0000256" key="11">
    <source>
        <dbReference type="PROSITE-ProRule" id="PRU00042"/>
    </source>
</evidence>
<keyword evidence="5" id="KW-0862">Zinc</keyword>
<feature type="domain" description="C2H2-type" evidence="13">
    <location>
        <begin position="352"/>
        <end position="381"/>
    </location>
</feature>
<keyword evidence="4 11" id="KW-0863">Zinc-finger</keyword>
<accession>A0A2C9K4Q6</accession>
<sequence>MQAILPPPSPAIHRPVPTLFQPFLHPDYHKSAQLSSSNDIYQALPRLHNKFSSTNDVYQALPRPHNLSSVPSMPRRESAEVNKMYAPTHLRPSLLPQQDLDRMVMQRLHEQAIRTSALQQKIMSTGAPVAPPCIDLMPSRLIHPTNMSADNVQAGSIPLQRHQQLPHQELYMHEQHQKNSLFGQAMKPQGALNIMGLPHGLSPPQIPMSPSTSAPHTHSLKTPLSTLSLPRSPLPPPSPTLPVSRPALPATNLPTPPQTSEKVEHHWWSIQNQHSIGVPYTSSPRVMASPRMIYGHVDHRLHPYLPPPMSSICGDTVLADRPSPRRCRRCRCPNCVKSSTQPNSSPTKRRMHVCHYPGCGKEYGKTSHLKAHLRGHAGERPFVCRWLYCQKRFTRSDELQRHLRTHTGEKNFQCNDCGKRFMRSDHLSKHAKTHEIKKEKGSEDSNEESEQRGEYDNFQDSGDESEDIEEDIDVGFEYREDINLQCTSPSDQSSGSDASDDDAISRRHLERHYNL</sequence>
<proteinExistence type="inferred from homology"/>
<evidence type="ECO:0000313" key="14">
    <source>
        <dbReference type="EnsemblMetazoa" id="BGLB013141-PB"/>
    </source>
</evidence>
<dbReference type="GO" id="GO:0000978">
    <property type="term" value="F:RNA polymerase II cis-regulatory region sequence-specific DNA binding"/>
    <property type="evidence" value="ECO:0007669"/>
    <property type="project" value="TreeGrafter"/>
</dbReference>
<name>A0A2C9K4Q6_BIOGL</name>
<dbReference type="CDD" id="cd22541">
    <property type="entry name" value="SP5_N"/>
    <property type="match status" value="1"/>
</dbReference>
<dbReference type="AlphaFoldDB" id="A0A2C9K4Q6"/>
<evidence type="ECO:0000256" key="9">
    <source>
        <dbReference type="ARBA" id="ARBA00023242"/>
    </source>
</evidence>
<dbReference type="PANTHER" id="PTHR23235">
    <property type="entry name" value="KRUEPPEL-LIKE TRANSCRIPTION FACTOR"/>
    <property type="match status" value="1"/>
</dbReference>
<dbReference type="PROSITE" id="PS50157">
    <property type="entry name" value="ZINC_FINGER_C2H2_2"/>
    <property type="match status" value="3"/>
</dbReference>
<dbReference type="Proteomes" id="UP000076420">
    <property type="component" value="Unassembled WGS sequence"/>
</dbReference>
<keyword evidence="7" id="KW-0238">DNA-binding</keyword>
<feature type="compositionally biased region" description="Basic and acidic residues" evidence="12">
    <location>
        <begin position="428"/>
        <end position="455"/>
    </location>
</feature>
<dbReference type="KEGG" id="bgt:106051160"/>
<protein>
    <recommendedName>
        <fullName evidence="13">C2H2-type domain-containing protein</fullName>
    </recommendedName>
</protein>
<dbReference type="EnsemblMetazoa" id="BGLB013141-RB">
    <property type="protein sequence ID" value="BGLB013141-PB"/>
    <property type="gene ID" value="BGLB013141"/>
</dbReference>
<feature type="domain" description="C2H2-type" evidence="13">
    <location>
        <begin position="412"/>
        <end position="439"/>
    </location>
</feature>
<evidence type="ECO:0000313" key="15">
    <source>
        <dbReference type="Proteomes" id="UP000076420"/>
    </source>
</evidence>
<keyword evidence="8" id="KW-0804">Transcription</keyword>
<evidence type="ECO:0000256" key="10">
    <source>
        <dbReference type="ARBA" id="ARBA00038409"/>
    </source>
</evidence>
<keyword evidence="3" id="KW-0677">Repeat</keyword>
<dbReference type="SUPFAM" id="SSF57667">
    <property type="entry name" value="beta-beta-alpha zinc fingers"/>
    <property type="match status" value="2"/>
</dbReference>
<dbReference type="FunFam" id="3.30.160.60:FF:000557">
    <property type="entry name" value="zinc finger and SCAN domain-containing protein 29"/>
    <property type="match status" value="1"/>
</dbReference>
<keyword evidence="9" id="KW-0539">Nucleus</keyword>
<dbReference type="OrthoDB" id="6365676at2759"/>
<evidence type="ECO:0000256" key="8">
    <source>
        <dbReference type="ARBA" id="ARBA00023163"/>
    </source>
</evidence>
<dbReference type="FunFam" id="3.30.160.60:FF:000014">
    <property type="entry name" value="Transcription factor Sp3"/>
    <property type="match status" value="1"/>
</dbReference>
<dbReference type="SMART" id="SM00355">
    <property type="entry name" value="ZnF_C2H2"/>
    <property type="match status" value="3"/>
</dbReference>
<dbReference type="STRING" id="6526.A0A2C9K4Q6"/>
<comment type="similarity">
    <text evidence="10">Belongs to the Sp1 C2H2-type zinc-finger protein family.</text>
</comment>
<feature type="region of interest" description="Disordered" evidence="12">
    <location>
        <begin position="199"/>
        <end position="260"/>
    </location>
</feature>
<feature type="domain" description="C2H2-type" evidence="13">
    <location>
        <begin position="382"/>
        <end position="411"/>
    </location>
</feature>
<dbReference type="VEuPathDB" id="VectorBase:BGLB013141"/>
<keyword evidence="2" id="KW-0479">Metal-binding</keyword>
<dbReference type="PANTHER" id="PTHR23235:SF170">
    <property type="entry name" value="FI01014P-RELATED"/>
    <property type="match status" value="1"/>
</dbReference>
<dbReference type="InterPro" id="IPR036236">
    <property type="entry name" value="Znf_C2H2_sf"/>
</dbReference>
<dbReference type="VEuPathDB" id="VectorBase:BGLAX_045174"/>
<feature type="compositionally biased region" description="Low complexity" evidence="12">
    <location>
        <begin position="241"/>
        <end position="253"/>
    </location>
</feature>
<evidence type="ECO:0000256" key="1">
    <source>
        <dbReference type="ARBA" id="ARBA00004123"/>
    </source>
</evidence>
<gene>
    <name evidence="14" type="primary">106051160</name>
</gene>
<evidence type="ECO:0000256" key="4">
    <source>
        <dbReference type="ARBA" id="ARBA00022771"/>
    </source>
</evidence>
<reference evidence="14" key="1">
    <citation type="submission" date="2020-05" db="UniProtKB">
        <authorList>
            <consortium name="EnsemblMetazoa"/>
        </authorList>
    </citation>
    <scope>IDENTIFICATION</scope>
    <source>
        <strain evidence="14">BB02</strain>
    </source>
</reference>
<feature type="compositionally biased region" description="Low complexity" evidence="12">
    <location>
        <begin position="220"/>
        <end position="231"/>
    </location>
</feature>
<dbReference type="PROSITE" id="PS00028">
    <property type="entry name" value="ZINC_FINGER_C2H2_1"/>
    <property type="match status" value="3"/>
</dbReference>
<organism evidence="14 15">
    <name type="scientific">Biomphalaria glabrata</name>
    <name type="common">Bloodfluke planorb</name>
    <name type="synonym">Freshwater snail</name>
    <dbReference type="NCBI Taxonomy" id="6526"/>
    <lineage>
        <taxon>Eukaryota</taxon>
        <taxon>Metazoa</taxon>
        <taxon>Spiralia</taxon>
        <taxon>Lophotrochozoa</taxon>
        <taxon>Mollusca</taxon>
        <taxon>Gastropoda</taxon>
        <taxon>Heterobranchia</taxon>
        <taxon>Euthyneura</taxon>
        <taxon>Panpulmonata</taxon>
        <taxon>Hygrophila</taxon>
        <taxon>Lymnaeoidea</taxon>
        <taxon>Planorbidae</taxon>
        <taxon>Biomphalaria</taxon>
    </lineage>
</organism>
<evidence type="ECO:0000256" key="7">
    <source>
        <dbReference type="ARBA" id="ARBA00023125"/>
    </source>
</evidence>
<evidence type="ECO:0000256" key="3">
    <source>
        <dbReference type="ARBA" id="ARBA00022737"/>
    </source>
</evidence>
<feature type="compositionally biased region" description="Basic and acidic residues" evidence="12">
    <location>
        <begin position="503"/>
        <end position="515"/>
    </location>
</feature>
<feature type="compositionally biased region" description="Acidic residues" evidence="12">
    <location>
        <begin position="461"/>
        <end position="474"/>
    </location>
</feature>
<evidence type="ECO:0000259" key="13">
    <source>
        <dbReference type="PROSITE" id="PS50157"/>
    </source>
</evidence>
<dbReference type="Pfam" id="PF00096">
    <property type="entry name" value="zf-C2H2"/>
    <property type="match status" value="2"/>
</dbReference>
<evidence type="ECO:0000256" key="12">
    <source>
        <dbReference type="SAM" id="MobiDB-lite"/>
    </source>
</evidence>
<evidence type="ECO:0000256" key="2">
    <source>
        <dbReference type="ARBA" id="ARBA00022723"/>
    </source>
</evidence>
<dbReference type="GO" id="GO:0008270">
    <property type="term" value="F:zinc ion binding"/>
    <property type="evidence" value="ECO:0007669"/>
    <property type="project" value="UniProtKB-KW"/>
</dbReference>
<evidence type="ECO:0000256" key="5">
    <source>
        <dbReference type="ARBA" id="ARBA00022833"/>
    </source>
</evidence>
<dbReference type="GO" id="GO:0005634">
    <property type="term" value="C:nucleus"/>
    <property type="evidence" value="ECO:0007669"/>
    <property type="project" value="UniProtKB-SubCell"/>
</dbReference>
<feature type="compositionally biased region" description="Low complexity" evidence="12">
    <location>
        <begin position="488"/>
        <end position="497"/>
    </location>
</feature>
<dbReference type="Gene3D" id="3.30.160.60">
    <property type="entry name" value="Classic Zinc Finger"/>
    <property type="match status" value="3"/>
</dbReference>
<evidence type="ECO:0000256" key="6">
    <source>
        <dbReference type="ARBA" id="ARBA00023015"/>
    </source>
</evidence>
<keyword evidence="6" id="KW-0805">Transcription regulation</keyword>
<comment type="subcellular location">
    <subcellularLocation>
        <location evidence="1">Nucleus</location>
    </subcellularLocation>
</comment>
<dbReference type="InterPro" id="IPR013087">
    <property type="entry name" value="Znf_C2H2_type"/>
</dbReference>